<name>A0AA87UQV1_9MICO</name>
<evidence type="ECO:0000313" key="2">
    <source>
        <dbReference type="EMBL" id="GEK79411.1"/>
    </source>
</evidence>
<comment type="caution">
    <text evidence="2">The sequence shown here is derived from an EMBL/GenBank/DDBJ whole genome shotgun (WGS) entry which is preliminary data.</text>
</comment>
<feature type="transmembrane region" description="Helical" evidence="1">
    <location>
        <begin position="12"/>
        <end position="30"/>
    </location>
</feature>
<reference evidence="2 3" key="1">
    <citation type="submission" date="2019-07" db="EMBL/GenBank/DDBJ databases">
        <title>Whole genome shotgun sequence of Agrococcus baldri NBRC 103055.</title>
        <authorList>
            <person name="Hosoyama A."/>
            <person name="Uohara A."/>
            <person name="Ohji S."/>
            <person name="Ichikawa N."/>
        </authorList>
    </citation>
    <scope>NUCLEOTIDE SEQUENCE [LARGE SCALE GENOMIC DNA]</scope>
    <source>
        <strain evidence="2 3">NBRC 103055</strain>
    </source>
</reference>
<gene>
    <name evidence="2" type="ORF">ABA31_07620</name>
</gene>
<keyword evidence="1" id="KW-0812">Transmembrane</keyword>
<accession>A0AA87UQV1</accession>
<keyword evidence="3" id="KW-1185">Reference proteome</keyword>
<keyword evidence="1" id="KW-1133">Transmembrane helix</keyword>
<protein>
    <submittedName>
        <fullName evidence="2">Uncharacterized protein</fullName>
    </submittedName>
</protein>
<dbReference type="AlphaFoldDB" id="A0AA87UQV1"/>
<sequence length="171" mass="18873">MQTEESGYRVRFPARFAVYFWLALLLWAVVLLGSWWWLGPAGAGAAAAVLLLVVWGVLRSGVDIRADRSVRAVDGFRTRRMSGNEVARFIAVDNVSLLAGGVLGLNGGGFMPDRLGMELHDGRTITLQWCFANPDSVREICRQLNRVLQGQTVERMTRGRHARGNGLTTDS</sequence>
<evidence type="ECO:0000256" key="1">
    <source>
        <dbReference type="SAM" id="Phobius"/>
    </source>
</evidence>
<dbReference type="Proteomes" id="UP000321749">
    <property type="component" value="Unassembled WGS sequence"/>
</dbReference>
<proteinExistence type="predicted"/>
<feature type="transmembrane region" description="Helical" evidence="1">
    <location>
        <begin position="36"/>
        <end position="58"/>
    </location>
</feature>
<dbReference type="EMBL" id="BJUU01000003">
    <property type="protein sequence ID" value="GEK79411.1"/>
    <property type="molecule type" value="Genomic_DNA"/>
</dbReference>
<evidence type="ECO:0000313" key="3">
    <source>
        <dbReference type="Proteomes" id="UP000321749"/>
    </source>
</evidence>
<keyword evidence="1" id="KW-0472">Membrane</keyword>
<dbReference type="RefSeq" id="WP_146792789.1">
    <property type="nucleotide sequence ID" value="NZ_BJUU01000003.1"/>
</dbReference>
<organism evidence="2 3">
    <name type="scientific">Agrococcus baldri</name>
    <dbReference type="NCBI Taxonomy" id="153730"/>
    <lineage>
        <taxon>Bacteria</taxon>
        <taxon>Bacillati</taxon>
        <taxon>Actinomycetota</taxon>
        <taxon>Actinomycetes</taxon>
        <taxon>Micrococcales</taxon>
        <taxon>Microbacteriaceae</taxon>
        <taxon>Agrococcus</taxon>
    </lineage>
</organism>